<organism evidence="1 2">
    <name type="scientific">Ancylostoma ceylanicum</name>
    <dbReference type="NCBI Taxonomy" id="53326"/>
    <lineage>
        <taxon>Eukaryota</taxon>
        <taxon>Metazoa</taxon>
        <taxon>Ecdysozoa</taxon>
        <taxon>Nematoda</taxon>
        <taxon>Chromadorea</taxon>
        <taxon>Rhabditida</taxon>
        <taxon>Rhabditina</taxon>
        <taxon>Rhabditomorpha</taxon>
        <taxon>Strongyloidea</taxon>
        <taxon>Ancylostomatidae</taxon>
        <taxon>Ancylostomatinae</taxon>
        <taxon>Ancylostoma</taxon>
    </lineage>
</organism>
<proteinExistence type="predicted"/>
<keyword evidence="2" id="KW-1185">Reference proteome</keyword>
<evidence type="ECO:0000313" key="1">
    <source>
        <dbReference type="EMBL" id="EYB80792.1"/>
    </source>
</evidence>
<evidence type="ECO:0000313" key="2">
    <source>
        <dbReference type="Proteomes" id="UP000024635"/>
    </source>
</evidence>
<gene>
    <name evidence="1" type="primary">Acey_s0400.g765</name>
    <name evidence="1" type="ORF">Y032_0400g765</name>
</gene>
<reference evidence="2" key="1">
    <citation type="journal article" date="2015" name="Nat. Genet.">
        <title>The genome and transcriptome of the zoonotic hookworm Ancylostoma ceylanicum identify infection-specific gene families.</title>
        <authorList>
            <person name="Schwarz E.M."/>
            <person name="Hu Y."/>
            <person name="Antoshechkin I."/>
            <person name="Miller M.M."/>
            <person name="Sternberg P.W."/>
            <person name="Aroian R.V."/>
        </authorList>
    </citation>
    <scope>NUCLEOTIDE SEQUENCE</scope>
    <source>
        <strain evidence="2">HY135</strain>
    </source>
</reference>
<protein>
    <submittedName>
        <fullName evidence="1">Uncharacterized protein</fullName>
    </submittedName>
</protein>
<dbReference type="AlphaFoldDB" id="A0A016RRN6"/>
<dbReference type="OrthoDB" id="191686at2759"/>
<accession>A0A016RRN6</accession>
<dbReference type="EMBL" id="JARK01001736">
    <property type="protein sequence ID" value="EYB80792.1"/>
    <property type="molecule type" value="Genomic_DNA"/>
</dbReference>
<comment type="caution">
    <text evidence="1">The sequence shown here is derived from an EMBL/GenBank/DDBJ whole genome shotgun (WGS) entry which is preliminary data.</text>
</comment>
<name>A0A016RRN6_9BILA</name>
<dbReference type="Proteomes" id="UP000024635">
    <property type="component" value="Unassembled WGS sequence"/>
</dbReference>
<sequence length="126" mass="14642">MFLLFRNIKFGNKDTYIRSYKSYILPLLEYAVQVCFRRNMEKSKLLMNLWSTTPSSTAVLAGYKSYPMRLDIGHPSLTIWTSLPHRFTFLQWISPTISVHESNDNGAFTTLRIMANSLFILCLFSC</sequence>